<sequence length="110" mass="11489">MALTAYQKQYKRRATKALALYTKARKQVRALVGQLKAAELGNAAAAARAARLNALYGTALPTATDLMVDFGTSETLANLTINKEADALLYADVADANGGAALPTEAAFGE</sequence>
<dbReference type="EMBL" id="MDZA01000074">
    <property type="protein sequence ID" value="OGX91273.1"/>
    <property type="molecule type" value="Genomic_DNA"/>
</dbReference>
<gene>
    <name evidence="1" type="ORF">BEN49_20470</name>
</gene>
<reference evidence="1 2" key="1">
    <citation type="submission" date="2016-08" db="EMBL/GenBank/DDBJ databases">
        <title>Hymenobacter coccineus sp. nov., Hymenobacter lapidarius sp. nov. and Hymenobacter glacialis sp. nov., isolated from Antarctic soil.</title>
        <authorList>
            <person name="Sedlacek I."/>
            <person name="Kralova S."/>
            <person name="Kyrova K."/>
            <person name="Maslanova I."/>
            <person name="Stankova E."/>
            <person name="Vrbovska V."/>
            <person name="Nemec M."/>
            <person name="Bartak M."/>
            <person name="Svec P."/>
            <person name="Busse H.-J."/>
            <person name="Pantucek R."/>
        </authorList>
    </citation>
    <scope>NUCLEOTIDE SEQUENCE [LARGE SCALE GENOMIC DNA]</scope>
    <source>
        <strain evidence="1 2">CCM 8649</strain>
    </source>
</reference>
<dbReference type="AlphaFoldDB" id="A0A1G1TK79"/>
<evidence type="ECO:0000313" key="2">
    <source>
        <dbReference type="Proteomes" id="UP000177506"/>
    </source>
</evidence>
<dbReference type="OrthoDB" id="886361at2"/>
<dbReference type="RefSeq" id="WP_070742030.1">
    <property type="nucleotide sequence ID" value="NZ_MDZA01000074.1"/>
</dbReference>
<evidence type="ECO:0000313" key="1">
    <source>
        <dbReference type="EMBL" id="OGX91273.1"/>
    </source>
</evidence>
<protein>
    <submittedName>
        <fullName evidence="1">Uncharacterized protein</fullName>
    </submittedName>
</protein>
<proteinExistence type="predicted"/>
<dbReference type="Proteomes" id="UP000177506">
    <property type="component" value="Unassembled WGS sequence"/>
</dbReference>
<keyword evidence="2" id="KW-1185">Reference proteome</keyword>
<comment type="caution">
    <text evidence="1">The sequence shown here is derived from an EMBL/GenBank/DDBJ whole genome shotgun (WGS) entry which is preliminary data.</text>
</comment>
<name>A0A1G1TK79_9BACT</name>
<accession>A0A1G1TK79</accession>
<organism evidence="1 2">
    <name type="scientific">Hymenobacter coccineus</name>
    <dbReference type="NCBI Taxonomy" id="1908235"/>
    <lineage>
        <taxon>Bacteria</taxon>
        <taxon>Pseudomonadati</taxon>
        <taxon>Bacteroidota</taxon>
        <taxon>Cytophagia</taxon>
        <taxon>Cytophagales</taxon>
        <taxon>Hymenobacteraceae</taxon>
        <taxon>Hymenobacter</taxon>
    </lineage>
</organism>